<feature type="compositionally biased region" description="Polar residues" evidence="4">
    <location>
        <begin position="4716"/>
        <end position="4728"/>
    </location>
</feature>
<feature type="signal peptide" evidence="6">
    <location>
        <begin position="1"/>
        <end position="24"/>
    </location>
</feature>
<dbReference type="Pfam" id="PF17803">
    <property type="entry name" value="Cadherin_4"/>
    <property type="match status" value="1"/>
</dbReference>
<evidence type="ECO:0000256" key="5">
    <source>
        <dbReference type="SAM" id="Phobius"/>
    </source>
</evidence>
<dbReference type="PROSITE" id="PS51829">
    <property type="entry name" value="P_HOMO_B"/>
    <property type="match status" value="1"/>
</dbReference>
<keyword evidence="10" id="KW-1185">Reference proteome</keyword>
<evidence type="ECO:0000313" key="10">
    <source>
        <dbReference type="Proteomes" id="UP000838412"/>
    </source>
</evidence>
<name>A0A8J9W2Q2_BRALA</name>
<feature type="domain" description="P/Homo B" evidence="8">
    <location>
        <begin position="802"/>
        <end position="976"/>
    </location>
</feature>
<feature type="domain" description="Cadherin" evidence="7">
    <location>
        <begin position="3009"/>
        <end position="3131"/>
    </location>
</feature>
<dbReference type="Proteomes" id="UP000838412">
    <property type="component" value="Chromosome 10"/>
</dbReference>
<evidence type="ECO:0000256" key="1">
    <source>
        <dbReference type="ARBA" id="ARBA00022670"/>
    </source>
</evidence>
<dbReference type="OrthoDB" id="10020479at2759"/>
<dbReference type="PANTHER" id="PTHR14139:SF2">
    <property type="entry name" value="CALSYNTENIN-1"/>
    <property type="match status" value="1"/>
</dbReference>
<dbReference type="EMBL" id="OV696695">
    <property type="protein sequence ID" value="CAH1237834.1"/>
    <property type="molecule type" value="Genomic_DNA"/>
</dbReference>
<dbReference type="InterPro" id="IPR002126">
    <property type="entry name" value="Cadherin-like_dom"/>
</dbReference>
<dbReference type="GO" id="GO:0006508">
    <property type="term" value="P:proteolysis"/>
    <property type="evidence" value="ECO:0007669"/>
    <property type="project" value="UniProtKB-KW"/>
</dbReference>
<dbReference type="GO" id="GO:0004252">
    <property type="term" value="F:serine-type endopeptidase activity"/>
    <property type="evidence" value="ECO:0007669"/>
    <property type="project" value="InterPro"/>
</dbReference>
<feature type="compositionally biased region" description="Low complexity" evidence="4">
    <location>
        <begin position="4655"/>
        <end position="4666"/>
    </location>
</feature>
<dbReference type="PANTHER" id="PTHR14139">
    <property type="entry name" value="CALSYNTENIN"/>
    <property type="match status" value="1"/>
</dbReference>
<feature type="region of interest" description="Disordered" evidence="4">
    <location>
        <begin position="4417"/>
        <end position="4537"/>
    </location>
</feature>
<accession>A0A8J9W2Q2</accession>
<evidence type="ECO:0000256" key="2">
    <source>
        <dbReference type="ARBA" id="ARBA00022801"/>
    </source>
</evidence>
<reference evidence="9" key="1">
    <citation type="submission" date="2022-01" db="EMBL/GenBank/DDBJ databases">
        <authorList>
            <person name="Braso-Vives M."/>
        </authorList>
    </citation>
    <scope>NUCLEOTIDE SEQUENCE</scope>
</reference>
<keyword evidence="1" id="KW-0645">Protease</keyword>
<evidence type="ECO:0000259" key="8">
    <source>
        <dbReference type="PROSITE" id="PS51829"/>
    </source>
</evidence>
<feature type="chain" id="PRO_5035470177" evidence="6">
    <location>
        <begin position="25"/>
        <end position="4781"/>
    </location>
</feature>
<dbReference type="InterPro" id="IPR002884">
    <property type="entry name" value="P_dom"/>
</dbReference>
<evidence type="ECO:0000259" key="7">
    <source>
        <dbReference type="PROSITE" id="PS50268"/>
    </source>
</evidence>
<dbReference type="SUPFAM" id="SSF49785">
    <property type="entry name" value="Galactose-binding domain-like"/>
    <property type="match status" value="1"/>
</dbReference>
<protein>
    <submittedName>
        <fullName evidence="9">Hypp5455 protein</fullName>
    </submittedName>
</protein>
<dbReference type="InterPro" id="IPR040853">
    <property type="entry name" value="RapA2_cadherin-like"/>
</dbReference>
<proteinExistence type="predicted"/>
<organism evidence="9 10">
    <name type="scientific">Branchiostoma lanceolatum</name>
    <name type="common">Common lancelet</name>
    <name type="synonym">Amphioxus lanceolatum</name>
    <dbReference type="NCBI Taxonomy" id="7740"/>
    <lineage>
        <taxon>Eukaryota</taxon>
        <taxon>Metazoa</taxon>
        <taxon>Chordata</taxon>
        <taxon>Cephalochordata</taxon>
        <taxon>Leptocardii</taxon>
        <taxon>Amphioxiformes</taxon>
        <taxon>Branchiostomatidae</taxon>
        <taxon>Branchiostoma</taxon>
    </lineage>
</organism>
<dbReference type="NCBIfam" id="NF012211">
    <property type="entry name" value="tand_rpt_95"/>
    <property type="match status" value="2"/>
</dbReference>
<feature type="compositionally biased region" description="Polar residues" evidence="4">
    <location>
        <begin position="4772"/>
        <end position="4781"/>
    </location>
</feature>
<feature type="region of interest" description="Disordered" evidence="4">
    <location>
        <begin position="4547"/>
        <end position="4566"/>
    </location>
</feature>
<keyword evidence="5" id="KW-1133">Transmembrane helix</keyword>
<evidence type="ECO:0000256" key="6">
    <source>
        <dbReference type="SAM" id="SignalP"/>
    </source>
</evidence>
<evidence type="ECO:0000256" key="4">
    <source>
        <dbReference type="SAM" id="MobiDB-lite"/>
    </source>
</evidence>
<feature type="compositionally biased region" description="Basic and acidic residues" evidence="4">
    <location>
        <begin position="4428"/>
        <end position="4440"/>
    </location>
</feature>
<dbReference type="Gene3D" id="2.60.40.3440">
    <property type="match status" value="1"/>
</dbReference>
<feature type="compositionally biased region" description="Polar residues" evidence="4">
    <location>
        <begin position="4484"/>
        <end position="4537"/>
    </location>
</feature>
<sequence length="4781" mass="510968">MLWSTRIFLGCCVVGLLVFHNAAAQVVVTKSSVYPNPDTLLEGESLYYDVQLSAAPSSTAKVTFTVTNTTRITASPTEVDFTGSDWDVARRVELAAPEDGVVESAVGTGTFPVEVWYQEGGNAGTLAATLQIALQDNDYEQYIRHGAISWTRDVTSGRSVAVFHISLSYHTSLQPDVTSGDVISVPVTLNFNDGSQSTNTLDVTVVEVSSFGYILTSAEVTHDFGSSSAASWEVTLSQCCRSNELLNNGGTTTTLQTTVDFTAGSAPHLATLPVVHWYKRHTSEFYLPAVSASGTPVVFSLASPSDYGSGQAGPPPGLQLDGAAGRVTWDAEELQSGLWSALVVVQDSVTGVKAMQELIFHLHDIATDAHPPVVQPFDAVSTAVRYATQELIFHLHDIATDAHPPFVQPFDAVSTAAMQELIFHLHDIATDAHPPAVQPFDAVPAAAMQELIFHLHDIATDAHSPVVQSFDAVSTAAMQELIFHLHDIATDAHPPLVQPFDAVATAVRYVSADEVFSQDGVITDQDVGNLLSMRWTAGAPDGWTLTKTSESSGTSVTVEFQLQWTPGSDDVGSHVICVQAVDSDLVESVPQCLQVVVFSGTLSQLTLSAANTTLNLTNSDAQTVSLDAAGFSITTSSSVQSMTVSLLYALDTGEERLTYSSTSTSSVSVSYYTDNTVVYVTGTAQSTTYESVLNGISYSNSAARPTEGTRLVTVRACTEDRCDFHRVDIAVTPEGSPPSVSVGVSGSGLCPVTFDTEAGPVNIVASNTAAAVTNSGGLISSMSVTLHNATDGSVESLAVSYTPTEQLPLPVVVESAELNTPVGTNSVQKVSHTLTVSESNQTVGHIVVIVDIKHSWIGDLKLELEHEGVTETLTLRPGGYACSQYHISPAVFFGTAGYTDIDSTDGELPSLSKSGTEPGVCRYESHGSFKPDGDFSAFVGTASSGDWTLHVTDLVSSSGDGRLVRWALVIHPTSDGTVALDGLLPPLAASLDQSTSPIQNEMLLNQGGRVREVSVAVQMVISPVNGSDVTPSVLVYHPDGTAVALMEETAGCNLSSVAYFVFHDSGTPSGDICVNGNTDLASVLKPSTSLSTLAGKAVNGEWRLVVDANVTVAIEMFSWSLHVAAEPNSDWSYDAATNQLTITGTDTAEWYVEVLNAVTYDNSAASPDATALRYVTVDVTNSDGLHGNDVTCLEVRHKPVVDLNGADLGTDLAVTYTEDGGPVSIVSQDATLAGSDSSSDIVYIIAEITNRADGDLEVLSVQNLTRVEHVTVLGQTVSVDVITAPVVHFTSGQLNISGLSSTEEYLQVLLTLTYNNEAEEPSSSQRVIHVTANDGARESDVTTVTISVTRVNDAPHFNTNPLPSLSTQEDANKYTQVPITVLQFIGSDSIISDNDAGATQGIAIIGADNTNGQWDFLAWPGAYTEIADGERQSDGTVNRNSTLSALSVVLKAEYFNFLRFIPDPNFSGESTISFVAWDLSGSTSSLSNGDFVNATYTGNTGPFSEEHVTVTLTVQSSNDAPTVDASQVVTFSPVDEDVTDPAGDVITVLVSNCDDVDLTWPGTQQNIGVAVTGVDNSNGVWEYSTDNGTTWSVLGSVSSSSAVLLGEDGDNGRYRLRFLPEPDFSGTAFLYYRAWDFSTGTAGDTGVSATYTSSTGAFSQSEAIASITVQPSNDSPLVTDGITMATITEDVTSDDNLGTSVAAMLAGHYTDKDTGNDVGVAVVTVDETYGDWQYTCDSAQPYDWSDFVGGYHLGYVVPPLPILTSATLLKSSCRMRFLPQANLNTDNMATAPYVTILGWDNTETGLTSAMTYGVDVTGYADSEQNEFGSDMKNVTIQVTAVNDPPELQLASGAVEAVFPEHGDPVTLVGDGYSLTDVDDTDLVRATVSIDGEALNNCSESSASVEEVTVNLDSMNLTKNILSVCPFQMTIIPNDSIADYVTLEEFRAALSTLSYANSYTNPNLLSRTISVTVFDGDDVSQTASAHVIIQVTNDAPVLTNVTKFESIAEDVQDGDNNGTTVLALVDGIYTDSDVGSDVGIAVVGADTRYGAWQWCCQCDNATWQDMIGGMYYGFIVPPDPLPEKATLLSASCRIRFLPDADFNTELDSQGSSRDLSDRPYLTIKAWDNTGTTAGMTAQFGVDSTACSNVYTCEFSAEAVNATIDVLSVNDPPEITLPAGYSLDFVEDGDPVALLPDGFSVLDKDGVVLKKVTITLQNSTGDEGFLLNATSVENVTISGNLATISETTVEHIAFNGTSELTLQAPVNLSAVSITSYVTLLRSVMYYNNQPEPDNFTRDVRICTDDGLNTTCESFFISIQLLGDNAPILIVSSYNFTFIEDGDEVFVVDPENLTLSDADNNEYFLMAEAVVTVQSLSPDLETLSVNTNNTSLSSDFNAASGTLTITGQASVQTYQEVLRTVKYKHSGAEPQPGPRTITYYVIDTDGLKSNVVVASVDVDVINDCVPVLNASGSFLFTEGQDSPTSIGQNVSLTDCDSGNFPMESVVVWIDPAFDGTSESLSVTSSEGITSTYLPDDATLRLSGPASLSTFQSALETLVYANNAEEPTPTTRHVYMYASDGLHNSSVASVTIEITLVNDPPVIDLNGDVTTGSDVIAVYTEGSGDMTFADSLSLTDNDNNLLAYANITLVNNPDYRYETVTVDTLSTSLTAIYVDANHSSIYLSGQDTVENYAEVLRTVSYSNIHGDPDPQQRVVEFTVSDGNAESDKGTAYIIFETQNDAPTLSSATTDVSFTEEGSPVYVSPGVTVSDVDSSILASATVTITNHIDQVWETLNVSTSESLFAVFDVTSGVFHISGVASVEEYQTTLQTVTYQNTKDEPSTDARVLAFSCSDGITESIALNITVNITAVNDPPSIVLSNGTTTYSGLFIEDFLPSPIVDSNVTVLDEDSPFLSEVFINVTNVTEEGFEGVFLDLSYLSDSETFDQTQYNQILLYNSTQCTTDSVHSSIQLQGAFTPAQAKELLLVTRYCTAHDNPTEGERVINIIVTDDQGEPSPLTTAVVTVRRVNDPPRPVTEPLTTSFTALEDNDLTITAFSLFYDPEENLTTSAVNVMSYPTNGDLVVTNEGDLQYTPVMHDFGQYDLTYRVCDSENACTETYSLTIDIVSVNDPPEPVLPLTITTQEDTPVSTDLKTFVQDVEDDANEDSSYPSVSITSYPTSGVAEFSADYRIMNFTPAANYHGEEQVGVRFCDSDGACIENTIAITVTSVNDPPTLTVTNGQDQADPIQTKEDVSVTVQIVVSDVEQRTPFSIITNDTTHGTAIHNTTALVETLTEDSGNPFNALYTVSTHITYSPAADYVGEDRVVFYTCDSEGKCAQGVIYIQISSENDPPQVGSTTVYTEEDTPLVIKLPDGLNISDAEDALDSSDVDVTRNVSLGILTYDVDGDLVYTPPVHFYSTNPDDVTFDIRVCDRDVNQLCTEAQIQISVSSVNDAPVAPPQYVELNEDTTLTVDLGAVLTDTEDANGTAAVSLTEPRPTLVTASYDNQAGLVTIVAGTDRSGKDLIHYQACDSSGLCNLDGMIVVTILEVNDPPAVDPFDFHASEDVTSVISVGDHYSDLETSELSSLNLRLVDPVSGAYETEATSQRGGELEAISSAGLVQYKPLPGYVGDDSFAYVVCDPCDQREAALTGGYVSGIPSCQRQLEMNQGSEYDVTGTHIACSVATVTVYVMNTNDAPDVSAFHVVTSRYEVASINPIGTHQNDAYTTADMSIFDPDDVQAQELLNNGMNLTFYQMIDTTDLNVTTLAITSQPTKGTAVVDRSSAVPAIKFTPRQNESGYDSFYFQVCDKDTQYKSSQCGGNVIQVMVTAPSPYIVNVTAFPGTDGGDVIHADSKYSSGDSLRVVFNEDTNMPPYGQAGSTITASDLHKMFTFSTNLTVASNSEAFTGVWLNPRELEITVIDVGYPQIEPKVGEWTASVNPVAPCGGFDEETHAALPEDRWSPYCLLNAVKDSAHANGTSPPLVGNWGLRIPSLTTIVVRNDQVDISVLRDQPAYFGQGSQLVLSLQPALSHQQLQLFCQQDVQNIVTMETFGPGTSMLKTSCVNRDSGEQVASVRRRNVRGQGRVARDTQVTNMPEFTELVLQIEEPYSGNLSVVPEDAFAKTVQGALNKDSLARVLATSSGVETQDFLDYTASVEDSFSDPSLYLEQLDGKTPQVLSVVADDADNGDSHWSNGDTLTITFDVETDTPPVATETEISRIMTFNPPLGTSYTGQWVTTSVLVITVQDTSHPVSDVDNMANVTFAFTENVLVTGQEFATQYQYGVPSDKPNCVGTHVCGWNASSGSVGICSADQLSCRARGAHGLTSGDFGRPDNSLDWWYYVIICTATLLTCCTLGIIVYLRQRKRAKSGPGPPKERRIHRVTRLLKKRQTITGTDKAASQGGVATPQTTTLNSVLVNSRHAPVPVDNIMQRNNLRDDPRQPKELHVVSQPAPSLQNSSNVNRNNVNGASTTNKLRDDVRQTSARHVVSEPSQPFLLSQTSQPLLASQPTPSMLGSSVNSASSTNDLNQSTISPSRKNYTNATPQHQSLLYETTGEESDPNVPGPITPAAGLAVHQVVERSTNIDMSTERRRRSIRRKPGSQIPRISELAGPLEGPSPEPAAPPPADDPEVGPLLKRSSSNSIYSLTTVNLGFEAEERRPGSSSSESVGPRSFLTTDAETGLAIRTHVYPRMDSDQSLQSNGSGGGGRRPVSKKHKRVAPVSATTPYKTRTPTLGTGALKPRPVTPDSSRPSSSSSNSSPAPQLRRLAVAARLLHSNRMGTAASSEA</sequence>
<feature type="compositionally biased region" description="Pro residues" evidence="4">
    <location>
        <begin position="4609"/>
        <end position="4620"/>
    </location>
</feature>
<dbReference type="GO" id="GO:0016020">
    <property type="term" value="C:membrane"/>
    <property type="evidence" value="ECO:0007669"/>
    <property type="project" value="InterPro"/>
</dbReference>
<keyword evidence="6" id="KW-0732">Signal</keyword>
<feature type="transmembrane region" description="Helical" evidence="5">
    <location>
        <begin position="4332"/>
        <end position="4355"/>
    </location>
</feature>
<keyword evidence="3" id="KW-0106">Calcium</keyword>
<keyword evidence="5" id="KW-0472">Membrane</keyword>
<feature type="compositionally biased region" description="Low complexity" evidence="4">
    <location>
        <begin position="4735"/>
        <end position="4768"/>
    </location>
</feature>
<feature type="region of interest" description="Disordered" evidence="4">
    <location>
        <begin position="4571"/>
        <end position="4633"/>
    </location>
</feature>
<keyword evidence="5" id="KW-0812">Transmembrane</keyword>
<dbReference type="PROSITE" id="PS50268">
    <property type="entry name" value="CADHERIN_2"/>
    <property type="match status" value="1"/>
</dbReference>
<feature type="compositionally biased region" description="Low complexity" evidence="4">
    <location>
        <begin position="4451"/>
        <end position="4461"/>
    </location>
</feature>
<keyword evidence="2" id="KW-0378">Hydrolase</keyword>
<feature type="region of interest" description="Disordered" evidence="4">
    <location>
        <begin position="4649"/>
        <end position="4781"/>
    </location>
</feature>
<dbReference type="Gene3D" id="2.60.120.260">
    <property type="entry name" value="Galactose-binding domain-like"/>
    <property type="match status" value="1"/>
</dbReference>
<dbReference type="InterPro" id="IPR008979">
    <property type="entry name" value="Galactose-bd-like_sf"/>
</dbReference>
<dbReference type="GO" id="GO:0005509">
    <property type="term" value="F:calcium ion binding"/>
    <property type="evidence" value="ECO:0007669"/>
    <property type="project" value="UniProtKB-UniRule"/>
</dbReference>
<feature type="compositionally biased region" description="Basic residues" evidence="4">
    <location>
        <begin position="4584"/>
        <end position="4593"/>
    </location>
</feature>
<gene>
    <name evidence="9" type="primary">Hypp5455</name>
    <name evidence="9" type="ORF">BLAG_LOCUS2642</name>
</gene>
<dbReference type="Pfam" id="PF17963">
    <property type="entry name" value="Big_9"/>
    <property type="match status" value="2"/>
</dbReference>
<dbReference type="GO" id="GO:0007156">
    <property type="term" value="P:homophilic cell adhesion via plasma membrane adhesion molecules"/>
    <property type="evidence" value="ECO:0007669"/>
    <property type="project" value="InterPro"/>
</dbReference>
<evidence type="ECO:0000256" key="3">
    <source>
        <dbReference type="PROSITE-ProRule" id="PRU00043"/>
    </source>
</evidence>
<evidence type="ECO:0000313" key="9">
    <source>
        <dbReference type="EMBL" id="CAH1237834.1"/>
    </source>
</evidence>